<dbReference type="Pfam" id="PF22998">
    <property type="entry name" value="GNAT_LYC1-like"/>
    <property type="match status" value="1"/>
</dbReference>
<reference evidence="2 3" key="1">
    <citation type="submission" date="2024-01" db="EMBL/GenBank/DDBJ databases">
        <title>A draft genome for a cacao thread blight-causing isolate of Paramarasmius palmivorus.</title>
        <authorList>
            <person name="Baruah I.K."/>
            <person name="Bukari Y."/>
            <person name="Amoako-Attah I."/>
            <person name="Meinhardt L.W."/>
            <person name="Bailey B.A."/>
            <person name="Cohen S.P."/>
        </authorList>
    </citation>
    <scope>NUCLEOTIDE SEQUENCE [LARGE SCALE GENOMIC DNA]</scope>
    <source>
        <strain evidence="2 3">GH-12</strain>
    </source>
</reference>
<protein>
    <recommendedName>
        <fullName evidence="1">LYC1 C-terminal domain-containing protein</fullName>
    </recommendedName>
</protein>
<dbReference type="InterPro" id="IPR053013">
    <property type="entry name" value="LAT"/>
</dbReference>
<dbReference type="Proteomes" id="UP001383192">
    <property type="component" value="Unassembled WGS sequence"/>
</dbReference>
<dbReference type="EMBL" id="JAYKXP010000075">
    <property type="protein sequence ID" value="KAK7030483.1"/>
    <property type="molecule type" value="Genomic_DNA"/>
</dbReference>
<keyword evidence="3" id="KW-1185">Reference proteome</keyword>
<evidence type="ECO:0000313" key="3">
    <source>
        <dbReference type="Proteomes" id="UP001383192"/>
    </source>
</evidence>
<comment type="caution">
    <text evidence="2">The sequence shown here is derived from an EMBL/GenBank/DDBJ whole genome shotgun (WGS) entry which is preliminary data.</text>
</comment>
<feature type="domain" description="LYC1 C-terminal" evidence="1">
    <location>
        <begin position="225"/>
        <end position="414"/>
    </location>
</feature>
<dbReference type="PANTHER" id="PTHR34815:SF2">
    <property type="entry name" value="N-ACETYLTRANSFERASE DOMAIN-CONTAINING PROTEIN"/>
    <property type="match status" value="1"/>
</dbReference>
<sequence length="414" mass="47097">MPSPDLISLSLFKATPAQVIESLRRARSHWGKDFTEEEYANRDESWIKKLECAKDGKFTTWVLAPRDDPETLNFKCSCKTFKRPGITAKNIENADIQPKNVFIYAIGSVFTPSVHRGCGYAGHMMRLLHWVLAPDSYLEQFVFPTDLWGEPPQRYPGAGDGAVSVLYSDIGPTFYATCAVLLKGGSGPVDYNESDDIRAGWIVRDPSSVIWNTPATVSEPDALLSEDETWNWLDEQEVDNLWDHDASLMSSDLISTISSPTTPESVAFAMLPNGGIEPFNRRRYIHILQDYDITQWGALVHNSSNPTVPRSFVTWTVEIPRKGVQYDPEFAKKLILTRLRVENTDHFRVLLLRAFEVARKHDIPTVEVWDLAEELKGAARDLGGNEFLRENKLSAFKWYGQEMSRDVKWMFNER</sequence>
<name>A0AAW0BVX9_9AGAR</name>
<dbReference type="PANTHER" id="PTHR34815">
    <property type="entry name" value="LYSINE ACETYLTRANSFERASE"/>
    <property type="match status" value="1"/>
</dbReference>
<proteinExistence type="predicted"/>
<evidence type="ECO:0000259" key="1">
    <source>
        <dbReference type="Pfam" id="PF22998"/>
    </source>
</evidence>
<gene>
    <name evidence="2" type="ORF">VNI00_014071</name>
</gene>
<evidence type="ECO:0000313" key="2">
    <source>
        <dbReference type="EMBL" id="KAK7030483.1"/>
    </source>
</evidence>
<organism evidence="2 3">
    <name type="scientific">Paramarasmius palmivorus</name>
    <dbReference type="NCBI Taxonomy" id="297713"/>
    <lineage>
        <taxon>Eukaryota</taxon>
        <taxon>Fungi</taxon>
        <taxon>Dikarya</taxon>
        <taxon>Basidiomycota</taxon>
        <taxon>Agaricomycotina</taxon>
        <taxon>Agaricomycetes</taxon>
        <taxon>Agaricomycetidae</taxon>
        <taxon>Agaricales</taxon>
        <taxon>Marasmiineae</taxon>
        <taxon>Marasmiaceae</taxon>
        <taxon>Paramarasmius</taxon>
    </lineage>
</organism>
<dbReference type="InterPro" id="IPR055100">
    <property type="entry name" value="GNAT_LYC1-like"/>
</dbReference>
<accession>A0AAW0BVX9</accession>
<dbReference type="AlphaFoldDB" id="A0AAW0BVX9"/>